<evidence type="ECO:0000259" key="13">
    <source>
        <dbReference type="PROSITE" id="PS51194"/>
    </source>
</evidence>
<dbReference type="InterPro" id="IPR036390">
    <property type="entry name" value="WH_DNA-bd_sf"/>
</dbReference>
<evidence type="ECO:0000256" key="2">
    <source>
        <dbReference type="ARBA" id="ARBA00022741"/>
    </source>
</evidence>
<evidence type="ECO:0000259" key="12">
    <source>
        <dbReference type="PROSITE" id="PS51192"/>
    </source>
</evidence>
<dbReference type="GO" id="GO:0051321">
    <property type="term" value="P:meiotic cell cycle"/>
    <property type="evidence" value="ECO:0007669"/>
    <property type="project" value="UniProtKB-KW"/>
</dbReference>
<proteinExistence type="inferred from homology"/>
<evidence type="ECO:0000256" key="6">
    <source>
        <dbReference type="ARBA" id="ARBA00023235"/>
    </source>
</evidence>
<dbReference type="InterPro" id="IPR004179">
    <property type="entry name" value="Sec63-dom"/>
</dbReference>
<dbReference type="PROSITE" id="PS51192">
    <property type="entry name" value="HELICASE_ATP_BIND_1"/>
    <property type="match status" value="1"/>
</dbReference>
<dbReference type="Pfam" id="PF00271">
    <property type="entry name" value="Helicase_C"/>
    <property type="match status" value="1"/>
</dbReference>
<dbReference type="Pfam" id="PF23445">
    <property type="entry name" value="WHD_SNRNP200"/>
    <property type="match status" value="1"/>
</dbReference>
<evidence type="ECO:0000256" key="1">
    <source>
        <dbReference type="ARBA" id="ARBA00010140"/>
    </source>
</evidence>
<protein>
    <recommendedName>
        <fullName evidence="9">DNA 3'-5' helicase</fullName>
        <ecNumber evidence="9">5.6.2.4</ecNumber>
    </recommendedName>
</protein>
<dbReference type="InParanoid" id="A0A066VNF2"/>
<dbReference type="SUPFAM" id="SSF52540">
    <property type="entry name" value="P-loop containing nucleoside triphosphate hydrolases"/>
    <property type="match status" value="1"/>
</dbReference>
<dbReference type="SUPFAM" id="SSF46785">
    <property type="entry name" value="Winged helix' DNA-binding domain"/>
    <property type="match status" value="1"/>
</dbReference>
<keyword evidence="7" id="KW-0469">Meiosis</keyword>
<feature type="compositionally biased region" description="Low complexity" evidence="11">
    <location>
        <begin position="991"/>
        <end position="1002"/>
    </location>
</feature>
<keyword evidence="2" id="KW-0547">Nucleotide-binding</keyword>
<dbReference type="GO" id="GO:0016787">
    <property type="term" value="F:hydrolase activity"/>
    <property type="evidence" value="ECO:0007669"/>
    <property type="project" value="UniProtKB-KW"/>
</dbReference>
<evidence type="ECO:0000256" key="9">
    <source>
        <dbReference type="ARBA" id="ARBA00034808"/>
    </source>
</evidence>
<dbReference type="Proteomes" id="UP000027361">
    <property type="component" value="Unassembled WGS sequence"/>
</dbReference>
<keyword evidence="3 14" id="KW-0378">Hydrolase</keyword>
<dbReference type="InterPro" id="IPR014001">
    <property type="entry name" value="Helicase_ATP-bd"/>
</dbReference>
<dbReference type="FunFam" id="1.10.10.10:FF:000012">
    <property type="entry name" value="U5 small nuclear ribonucleoprotein helicase"/>
    <property type="match status" value="1"/>
</dbReference>
<feature type="region of interest" description="Disordered" evidence="11">
    <location>
        <begin position="991"/>
        <end position="1040"/>
    </location>
</feature>
<dbReference type="OrthoDB" id="5575at2759"/>
<dbReference type="PANTHER" id="PTHR47835">
    <property type="entry name" value="HFM1, ATP DEPENDENT DNA HELICASE HOMOLOG"/>
    <property type="match status" value="1"/>
</dbReference>
<dbReference type="EMBL" id="JMSN01000065">
    <property type="protein sequence ID" value="KDN42996.1"/>
    <property type="molecule type" value="Genomic_DNA"/>
</dbReference>
<dbReference type="InterPro" id="IPR057842">
    <property type="entry name" value="WH_MER3"/>
</dbReference>
<dbReference type="SMART" id="SM00490">
    <property type="entry name" value="HELICc"/>
    <property type="match status" value="1"/>
</dbReference>
<dbReference type="CDD" id="cd18795">
    <property type="entry name" value="SF2_C_Ski2"/>
    <property type="match status" value="1"/>
</dbReference>
<reference evidence="14 15" key="1">
    <citation type="submission" date="2014-05" db="EMBL/GenBank/DDBJ databases">
        <title>Draft genome sequence of a rare smut relative, Tilletiaria anomala UBC 951.</title>
        <authorList>
            <consortium name="DOE Joint Genome Institute"/>
            <person name="Toome M."/>
            <person name="Kuo A."/>
            <person name="Henrissat B."/>
            <person name="Lipzen A."/>
            <person name="Tritt A."/>
            <person name="Yoshinaga Y."/>
            <person name="Zane M."/>
            <person name="Barry K."/>
            <person name="Grigoriev I.V."/>
            <person name="Spatafora J.W."/>
            <person name="Aimea M.C."/>
        </authorList>
    </citation>
    <scope>NUCLEOTIDE SEQUENCE [LARGE SCALE GENOMIC DNA]</scope>
    <source>
        <strain evidence="14 15">UBC 951</strain>
    </source>
</reference>
<comment type="caution">
    <text evidence="14">The sequence shown here is derived from an EMBL/GenBank/DDBJ whole genome shotgun (WGS) entry which is preliminary data.</text>
</comment>
<evidence type="ECO:0000313" key="14">
    <source>
        <dbReference type="EMBL" id="KDN42996.1"/>
    </source>
</evidence>
<feature type="compositionally biased region" description="Polar residues" evidence="11">
    <location>
        <begin position="1003"/>
        <end position="1022"/>
    </location>
</feature>
<organism evidence="14 15">
    <name type="scientific">Tilletiaria anomala (strain ATCC 24038 / CBS 436.72 / UBC 951)</name>
    <dbReference type="NCBI Taxonomy" id="1037660"/>
    <lineage>
        <taxon>Eukaryota</taxon>
        <taxon>Fungi</taxon>
        <taxon>Dikarya</taxon>
        <taxon>Basidiomycota</taxon>
        <taxon>Ustilaginomycotina</taxon>
        <taxon>Exobasidiomycetes</taxon>
        <taxon>Georgefischeriales</taxon>
        <taxon>Tilletiariaceae</taxon>
        <taxon>Tilletiaria</taxon>
    </lineage>
</organism>
<evidence type="ECO:0000256" key="5">
    <source>
        <dbReference type="ARBA" id="ARBA00022840"/>
    </source>
</evidence>
<dbReference type="GeneID" id="25264750"/>
<dbReference type="InterPro" id="IPR001650">
    <property type="entry name" value="Helicase_C-like"/>
</dbReference>
<comment type="catalytic activity">
    <reaction evidence="8">
        <text>Couples ATP hydrolysis with the unwinding of duplex DNA by translocating in the 3'-5' direction.</text>
        <dbReference type="EC" id="5.6.2.4"/>
    </reaction>
</comment>
<accession>A0A066VNF2</accession>
<keyword evidence="6" id="KW-0413">Isomerase</keyword>
<dbReference type="InterPro" id="IPR036388">
    <property type="entry name" value="WH-like_DNA-bd_sf"/>
</dbReference>
<feature type="region of interest" description="Disordered" evidence="11">
    <location>
        <begin position="1268"/>
        <end position="1337"/>
    </location>
</feature>
<dbReference type="GO" id="GO:0003676">
    <property type="term" value="F:nucleic acid binding"/>
    <property type="evidence" value="ECO:0007669"/>
    <property type="project" value="InterPro"/>
</dbReference>
<dbReference type="PROSITE" id="PS51194">
    <property type="entry name" value="HELICASE_CTER"/>
    <property type="match status" value="1"/>
</dbReference>
<dbReference type="SUPFAM" id="SSF158702">
    <property type="entry name" value="Sec63 N-terminal domain-like"/>
    <property type="match status" value="1"/>
</dbReference>
<dbReference type="STRING" id="1037660.A0A066VNF2"/>
<dbReference type="Pfam" id="PF02889">
    <property type="entry name" value="Sec63"/>
    <property type="match status" value="1"/>
</dbReference>
<sequence length="1363" mass="149650">MVVCAPTGSGKTVIFELAMIRMLIKGNPEDQAVYMAPSKALVAERVRDWTRRFAPLGITVAELTGDTHFRDVKAAKSARVLVTTPDKWDATTRRFLQQQKLQSRVRLVMIDEVHMLRDARGPRLEAVVARVKVHGNSVRIIALSATVPNVQDVADWIGNDNSQAHTSSKLSAQVFRFGEEYRPVPLKRFVYGYGKHEVAGYSNALDKKLLALIKDHGKGKPVLIFVPTRNATIQSADHLAKEYSSLRSGPMRPPWPIPKAINASFDHLKLSTVAKQGIAFHHAGLSLRDRKTIEEMFLDGRLSVLCCTSTLAVGTNLPAHCVIVRGTQIFDETWKEMSELDLIQMLGRAGRPEFDNEGCAVIMCDSQLKEKYSNLASGDTTIESHLGEELKEHLNSEIGLHGFSTSDALLRWIKATFYYVRLRKNPERYGHKALDETFDCDKHLYKICSEALTSLKESTLVSISNENDQIHATEFGDIMAKHFVSYNSMLSLMKQSEHPISTKEVLERISEAEEFKTLRPRRGDKDFYAALMAHDDIRYPPAKVSGAPEKVSLLIQVVLAGIATSELKQPQQSNPVLDSRTIFRVAPRLSLAALDIALARKDGHFTAAAFEVMRAMHGQAWDTSPSVLRQLDGIGEKSMRVLSMSGISSIRDVATSDPRRLEQLLSRHPPFGNKLVANAKQFPAITLGLHQVGKARGSSGLSVTMVVEVGLEICDAILSKRTDDGTISFAAILTMTSDKQLVDFRRTPIKVLARASPQTFTVKCPLTKPSQRIICVAACDNIAGTALKAELRPDADPAEYPVPELDKEAGETVLEQVQNSEIQSEPVACGRARSYVEIHPHDCPDAQQNKLADRRCKHTCRRPCKHACCNEGVKKRTTAAKQYVFKATTPNDGPDHSSSMSMTVKEKPSKAKQRKFTHKPSAEKRKAGYLSDDTSDDDLHAGPLSKIKLHKTIESKKAAINNAFSDSEDEFNDPSFDEILSNVEVEKQATTTNNITTTTANNQVPNQNKKVSRRASSLFNQLDDSDWPSKPKLHRSSEASGLSTATYVQGLQKNHLPAIHTLNSTAAGKSIDPLQDAEEDQLDRDDDIDEHYPAFADGVHPQATISFVRGADEDVDAEVDPAHHRTDEPQAAVQALDPMCESISSFPGDIGASLSRGQKAVDNDDREEEEMKFGEFIEGWGEDSTVAGPDDLPTKAAQLDDQVMSFEDDQCSNIGDSGSQEASRMRCVAFDTLDTIEEISEPVVPASERATSAAPAHQSQAALILESSTSAATRGQPDIPSASSVAACQTKGKRTRSSDKLSTAKQQQHQQKQPGTNDVSGGHVSASSDAMGQEDGALLMDELDAWLESNEAEKMADAIASER</sequence>
<evidence type="ECO:0000256" key="8">
    <source>
        <dbReference type="ARBA" id="ARBA00034617"/>
    </source>
</evidence>
<keyword evidence="5" id="KW-0067">ATP-binding</keyword>
<dbReference type="GO" id="GO:0005524">
    <property type="term" value="F:ATP binding"/>
    <property type="evidence" value="ECO:0007669"/>
    <property type="project" value="UniProtKB-KW"/>
</dbReference>
<evidence type="ECO:0000256" key="3">
    <source>
        <dbReference type="ARBA" id="ARBA00022801"/>
    </source>
</evidence>
<dbReference type="Gene3D" id="3.40.50.300">
    <property type="entry name" value="P-loop containing nucleotide triphosphate hydrolases"/>
    <property type="match status" value="2"/>
</dbReference>
<comment type="similarity">
    <text evidence="1">Belongs to the helicase family. SKI2 subfamily.</text>
</comment>
<evidence type="ECO:0000313" key="15">
    <source>
        <dbReference type="Proteomes" id="UP000027361"/>
    </source>
</evidence>
<feature type="compositionally biased region" description="Polar residues" evidence="11">
    <location>
        <begin position="888"/>
        <end position="902"/>
    </location>
</feature>
<feature type="domain" description="Helicase ATP-binding" evidence="12">
    <location>
        <begin position="1"/>
        <end position="165"/>
    </location>
</feature>
<evidence type="ECO:0000256" key="11">
    <source>
        <dbReference type="SAM" id="MobiDB-lite"/>
    </source>
</evidence>
<feature type="domain" description="Helicase C-terminal" evidence="13">
    <location>
        <begin position="204"/>
        <end position="398"/>
    </location>
</feature>
<evidence type="ECO:0000256" key="7">
    <source>
        <dbReference type="ARBA" id="ARBA00023254"/>
    </source>
</evidence>
<dbReference type="HOGENOM" id="CLU_000335_0_1_1"/>
<comment type="catalytic activity">
    <reaction evidence="10">
        <text>ATP + H2O = ADP + phosphate + H(+)</text>
        <dbReference type="Rhea" id="RHEA:13065"/>
        <dbReference type="ChEBI" id="CHEBI:15377"/>
        <dbReference type="ChEBI" id="CHEBI:15378"/>
        <dbReference type="ChEBI" id="CHEBI:30616"/>
        <dbReference type="ChEBI" id="CHEBI:43474"/>
        <dbReference type="ChEBI" id="CHEBI:456216"/>
        <dbReference type="EC" id="5.6.2.4"/>
    </reaction>
</comment>
<keyword evidence="4" id="KW-0347">Helicase</keyword>
<dbReference type="InterPro" id="IPR027417">
    <property type="entry name" value="P-loop_NTPase"/>
</dbReference>
<dbReference type="InterPro" id="IPR011545">
    <property type="entry name" value="DEAD/DEAH_box_helicase_dom"/>
</dbReference>
<dbReference type="EC" id="5.6.2.4" evidence="9"/>
<evidence type="ECO:0000256" key="10">
    <source>
        <dbReference type="ARBA" id="ARBA00048988"/>
    </source>
</evidence>
<feature type="region of interest" description="Disordered" evidence="11">
    <location>
        <begin position="886"/>
        <end position="942"/>
    </location>
</feature>
<evidence type="ECO:0000256" key="4">
    <source>
        <dbReference type="ARBA" id="ARBA00022806"/>
    </source>
</evidence>
<feature type="compositionally biased region" description="Polar residues" evidence="11">
    <location>
        <begin position="1314"/>
        <end position="1330"/>
    </location>
</feature>
<dbReference type="SMART" id="SM00973">
    <property type="entry name" value="Sec63"/>
    <property type="match status" value="1"/>
</dbReference>
<keyword evidence="15" id="KW-1185">Reference proteome</keyword>
<dbReference type="GO" id="GO:0043138">
    <property type="term" value="F:3'-5' DNA helicase activity"/>
    <property type="evidence" value="ECO:0007669"/>
    <property type="project" value="UniProtKB-EC"/>
</dbReference>
<name>A0A066VNF2_TILAU</name>
<dbReference type="RefSeq" id="XP_013242233.1">
    <property type="nucleotide sequence ID" value="XM_013386779.1"/>
</dbReference>
<dbReference type="InterPro" id="IPR052247">
    <property type="entry name" value="Meiotic_Crossover_Helicase"/>
</dbReference>
<dbReference type="Gene3D" id="1.10.3380.10">
    <property type="entry name" value="Sec63 N-terminal domain-like domain"/>
    <property type="match status" value="1"/>
</dbReference>
<dbReference type="PANTHER" id="PTHR47835:SF3">
    <property type="entry name" value="HELICASE FOR MEIOSIS 1"/>
    <property type="match status" value="1"/>
</dbReference>
<dbReference type="SMART" id="SM00487">
    <property type="entry name" value="DEXDc"/>
    <property type="match status" value="1"/>
</dbReference>
<dbReference type="Pfam" id="PF00270">
    <property type="entry name" value="DEAD"/>
    <property type="match status" value="1"/>
</dbReference>
<gene>
    <name evidence="14" type="ORF">K437DRAFT_257662</name>
</gene>
<dbReference type="Gene3D" id="1.10.10.10">
    <property type="entry name" value="Winged helix-like DNA-binding domain superfamily/Winged helix DNA-binding domain"/>
    <property type="match status" value="1"/>
</dbReference>